<protein>
    <recommendedName>
        <fullName evidence="8">PROP1-like PPR domain-containing protein</fullName>
    </recommendedName>
</protein>
<dbReference type="EMBL" id="BTGU01000072">
    <property type="protein sequence ID" value="GMN57751.1"/>
    <property type="molecule type" value="Genomic_DNA"/>
</dbReference>
<evidence type="ECO:0000256" key="2">
    <source>
        <dbReference type="ARBA" id="ARBA00007626"/>
    </source>
</evidence>
<keyword evidence="3" id="KW-0677">Repeat</keyword>
<feature type="domain" description="PROP1-like PPR" evidence="8">
    <location>
        <begin position="279"/>
        <end position="437"/>
    </location>
</feature>
<evidence type="ECO:0000313" key="9">
    <source>
        <dbReference type="EMBL" id="GMN57751.1"/>
    </source>
</evidence>
<evidence type="ECO:0000259" key="8">
    <source>
        <dbReference type="Pfam" id="PF17177"/>
    </source>
</evidence>
<evidence type="ECO:0000256" key="6">
    <source>
        <dbReference type="PROSITE-ProRule" id="PRU00708"/>
    </source>
</evidence>
<feature type="domain" description="PROP1-like PPR" evidence="8">
    <location>
        <begin position="454"/>
        <end position="597"/>
    </location>
</feature>
<evidence type="ECO:0000256" key="7">
    <source>
        <dbReference type="SAM" id="MobiDB-lite"/>
    </source>
</evidence>
<name>A0AA88DLY0_FICCA</name>
<dbReference type="PANTHER" id="PTHR45717">
    <property type="entry name" value="OS12G0527900 PROTEIN"/>
    <property type="match status" value="1"/>
</dbReference>
<comment type="caution">
    <text evidence="9">The sequence shown here is derived from an EMBL/GenBank/DDBJ whole genome shotgun (WGS) entry which is preliminary data.</text>
</comment>
<dbReference type="InterPro" id="IPR033443">
    <property type="entry name" value="PROP1-like_PPR_dom"/>
</dbReference>
<comment type="similarity">
    <text evidence="2">Belongs to the PPR family. P subfamily.</text>
</comment>
<dbReference type="SUPFAM" id="SSF81901">
    <property type="entry name" value="HCP-like"/>
    <property type="match status" value="1"/>
</dbReference>
<feature type="repeat" description="PPR" evidence="6">
    <location>
        <begin position="481"/>
        <end position="515"/>
    </location>
</feature>
<feature type="repeat" description="PPR" evidence="6">
    <location>
        <begin position="275"/>
        <end position="309"/>
    </location>
</feature>
<gene>
    <name evidence="9" type="ORF">TIFTF001_026838</name>
</gene>
<feature type="compositionally biased region" description="Acidic residues" evidence="7">
    <location>
        <begin position="87"/>
        <end position="101"/>
    </location>
</feature>
<feature type="region of interest" description="Disordered" evidence="7">
    <location>
        <begin position="126"/>
        <end position="148"/>
    </location>
</feature>
<dbReference type="Pfam" id="PF17177">
    <property type="entry name" value="PPR_long"/>
    <property type="match status" value="2"/>
</dbReference>
<dbReference type="InterPro" id="IPR011990">
    <property type="entry name" value="TPR-like_helical_dom_sf"/>
</dbReference>
<evidence type="ECO:0000256" key="3">
    <source>
        <dbReference type="ARBA" id="ARBA00022737"/>
    </source>
</evidence>
<evidence type="ECO:0000256" key="5">
    <source>
        <dbReference type="ARBA" id="ARBA00023128"/>
    </source>
</evidence>
<feature type="compositionally biased region" description="Polar residues" evidence="7">
    <location>
        <begin position="102"/>
        <end position="111"/>
    </location>
</feature>
<evidence type="ECO:0000256" key="4">
    <source>
        <dbReference type="ARBA" id="ARBA00022946"/>
    </source>
</evidence>
<dbReference type="PROSITE" id="PS51375">
    <property type="entry name" value="PPR"/>
    <property type="match status" value="3"/>
</dbReference>
<dbReference type="InterPro" id="IPR002885">
    <property type="entry name" value="PPR_rpt"/>
</dbReference>
<dbReference type="Proteomes" id="UP001187192">
    <property type="component" value="Unassembled WGS sequence"/>
</dbReference>
<keyword evidence="4" id="KW-0809">Transit peptide</keyword>
<dbReference type="FunFam" id="1.25.40.10:FF:000394">
    <property type="entry name" value="Pentatricopeptide repeat-containing protein, mitochondrial"/>
    <property type="match status" value="1"/>
</dbReference>
<dbReference type="GO" id="GO:0005739">
    <property type="term" value="C:mitochondrion"/>
    <property type="evidence" value="ECO:0007669"/>
    <property type="project" value="UniProtKB-SubCell"/>
</dbReference>
<keyword evidence="5" id="KW-0496">Mitochondrion</keyword>
<reference evidence="9" key="1">
    <citation type="submission" date="2023-07" db="EMBL/GenBank/DDBJ databases">
        <title>draft genome sequence of fig (Ficus carica).</title>
        <authorList>
            <person name="Takahashi T."/>
            <person name="Nishimura K."/>
        </authorList>
    </citation>
    <scope>NUCLEOTIDE SEQUENCE</scope>
</reference>
<proteinExistence type="inferred from homology"/>
<dbReference type="GO" id="GO:0003729">
    <property type="term" value="F:mRNA binding"/>
    <property type="evidence" value="ECO:0007669"/>
    <property type="project" value="UniProtKB-ARBA"/>
</dbReference>
<dbReference type="AlphaFoldDB" id="A0AA88DLY0"/>
<dbReference type="PANTHER" id="PTHR45717:SF15">
    <property type="entry name" value="AGL218WP"/>
    <property type="match status" value="1"/>
</dbReference>
<evidence type="ECO:0000256" key="1">
    <source>
        <dbReference type="ARBA" id="ARBA00004173"/>
    </source>
</evidence>
<feature type="region of interest" description="Disordered" evidence="7">
    <location>
        <begin position="78"/>
        <end position="111"/>
    </location>
</feature>
<sequence>MWALRRASVSLRNRGFSIRASGAAFSDSELRITYKQDNAGSFDSPELISDRCVSLKGFYRGKHVSTNHIRVRRSLSSQARAKKSDKEDELEEGFSELEATDSTEAVQDTNSLDESVHELILDPDFSEVDDDYDGSKNDLGVSDNSSERVPSGKRVVSVLFKVIASGPAQSVGDVLDKWVKEGNEVEREEVYSAFLALRKTRMYGKAFQVLQYFSGFAYFRLLFLLVLQFSEWLEARKKIEFFERDYASRVDLIAKVQGLEKAEKYIDRMPKSFRGEIVYRTLLANTVQAGNVKKSEEVFNKMKDLGLPVTSFAYNQLILLYKRIDRKKIADVLLMMEKANMKPSIFTYKLLIDIKGQHNDITGMEQIIDAMKSEGIEPDTQTKYIIVKHYASAGLKEKAEAALKALEGGNLKVNRQACRSLLQIYGELGRADEVERVWKICESNPRAGECIAAIQAWGKLKKIEKAEAVFEKMLKAGKKYSQMHYNMLLDVYANNKMLTKGKDLIKRMADSGCKIGPLTWDSLVKLYLDAGEIEKADAVLQKATQQNELKPLFRTYAAVMDHHARRGDIHNTEKIFHRLKQAGYSARLPQFQTLVKAYVIAKSPAYGMGDRLKADNVFPNRALLGQLGHVDPFRKTAVSDLLD</sequence>
<organism evidence="9 10">
    <name type="scientific">Ficus carica</name>
    <name type="common">Common fig</name>
    <dbReference type="NCBI Taxonomy" id="3494"/>
    <lineage>
        <taxon>Eukaryota</taxon>
        <taxon>Viridiplantae</taxon>
        <taxon>Streptophyta</taxon>
        <taxon>Embryophyta</taxon>
        <taxon>Tracheophyta</taxon>
        <taxon>Spermatophyta</taxon>
        <taxon>Magnoliopsida</taxon>
        <taxon>eudicotyledons</taxon>
        <taxon>Gunneridae</taxon>
        <taxon>Pentapetalae</taxon>
        <taxon>rosids</taxon>
        <taxon>fabids</taxon>
        <taxon>Rosales</taxon>
        <taxon>Moraceae</taxon>
        <taxon>Ficeae</taxon>
        <taxon>Ficus</taxon>
    </lineage>
</organism>
<evidence type="ECO:0000313" key="10">
    <source>
        <dbReference type="Proteomes" id="UP001187192"/>
    </source>
</evidence>
<feature type="repeat" description="PPR" evidence="6">
    <location>
        <begin position="344"/>
        <end position="378"/>
    </location>
</feature>
<dbReference type="Gene3D" id="1.25.40.10">
    <property type="entry name" value="Tetratricopeptide repeat domain"/>
    <property type="match status" value="3"/>
</dbReference>
<accession>A0AA88DLY0</accession>
<keyword evidence="10" id="KW-1185">Reference proteome</keyword>
<comment type="subcellular location">
    <subcellularLocation>
        <location evidence="1">Mitochondrion</location>
    </subcellularLocation>
</comment>
<dbReference type="NCBIfam" id="TIGR00756">
    <property type="entry name" value="PPR"/>
    <property type="match status" value="2"/>
</dbReference>